<evidence type="ECO:0000313" key="2">
    <source>
        <dbReference type="Proteomes" id="UP000000268"/>
    </source>
</evidence>
<dbReference type="Proteomes" id="UP000000268">
    <property type="component" value="Plasmid pREB2"/>
</dbReference>
<dbReference type="KEGG" id="amr:AM1_B0201"/>
<dbReference type="AlphaFoldDB" id="A8ZL94"/>
<reference evidence="1 2" key="1">
    <citation type="journal article" date="2008" name="Proc. Natl. Acad. Sci. U.S.A.">
        <title>Niche adaptation and genome expansion in the chlorophyll d-producing cyanobacterium Acaryochloris marina.</title>
        <authorList>
            <person name="Swingley W.D."/>
            <person name="Chen M."/>
            <person name="Cheung P.C."/>
            <person name="Conrad A.L."/>
            <person name="Dejesa L.C."/>
            <person name="Hao J."/>
            <person name="Honchak B.M."/>
            <person name="Karbach L.E."/>
            <person name="Kurdoglu A."/>
            <person name="Lahiri S."/>
            <person name="Mastrian S.D."/>
            <person name="Miyashita H."/>
            <person name="Page L."/>
            <person name="Ramakrishna P."/>
            <person name="Satoh S."/>
            <person name="Sattley W.M."/>
            <person name="Shimada Y."/>
            <person name="Taylor H.L."/>
            <person name="Tomo T."/>
            <person name="Tsuchiya T."/>
            <person name="Wang Z.T."/>
            <person name="Raymond J."/>
            <person name="Mimuro M."/>
            <person name="Blankenship R.E."/>
            <person name="Touchman J.W."/>
        </authorList>
    </citation>
    <scope>NUCLEOTIDE SEQUENCE [LARGE SCALE GENOMIC DNA]</scope>
    <source>
        <strain evidence="2">MBIC 11017</strain>
        <plasmid evidence="2">Plasmid pREB2</plasmid>
    </source>
</reference>
<dbReference type="HOGENOM" id="CLU_1302696_0_0_3"/>
<dbReference type="RefSeq" id="WP_012167072.1">
    <property type="nucleotide sequence ID" value="NC_009927.1"/>
</dbReference>
<name>A8ZL94_ACAM1</name>
<geneLocation type="plasmid" evidence="1 2">
    <name>pREB2</name>
</geneLocation>
<keyword evidence="1" id="KW-0614">Plasmid</keyword>
<proteinExistence type="predicted"/>
<organism evidence="1 2">
    <name type="scientific">Acaryochloris marina (strain MBIC 11017)</name>
    <dbReference type="NCBI Taxonomy" id="329726"/>
    <lineage>
        <taxon>Bacteria</taxon>
        <taxon>Bacillati</taxon>
        <taxon>Cyanobacteriota</taxon>
        <taxon>Cyanophyceae</taxon>
        <taxon>Acaryochloridales</taxon>
        <taxon>Acaryochloridaceae</taxon>
        <taxon>Acaryochloris</taxon>
    </lineage>
</organism>
<gene>
    <name evidence="1" type="ordered locus">AM1_B0201</name>
</gene>
<dbReference type="EMBL" id="CP000839">
    <property type="protein sequence ID" value="ABW31921.1"/>
    <property type="molecule type" value="Genomic_DNA"/>
</dbReference>
<protein>
    <submittedName>
        <fullName evidence="1">Uncharacterized protein</fullName>
    </submittedName>
</protein>
<sequence length="211" mass="24140">MNEQPIHNNPQILDKLCRRIDYLNDFPASIEGDDLDNAQLLGTLETDDFLGFVLGYSTEEGTFSADHFQMLSREENMKIKHYRLLKPVLPWPQPILGISVPGGEPGKVTGIHRVPVVLKPCGVAQVWWGGDVAVLWEGLLDGDVKGRQDYEALMNQLWGCCEAFLKGQGVRQVFTYNRDDEYPLEWYQGFLKRRRYVPVEDRKITVKKMLG</sequence>
<evidence type="ECO:0000313" key="1">
    <source>
        <dbReference type="EMBL" id="ABW31921.1"/>
    </source>
</evidence>
<accession>A8ZL94</accession>
<dbReference type="OrthoDB" id="574121at2"/>
<keyword evidence="2" id="KW-1185">Reference proteome</keyword>